<sequence>MLSDNDMVEYCTKHGTNHFGVCPFCIDDMRPCLDVEKEFENLLQLERISS</sequence>
<reference evidence="1" key="1">
    <citation type="journal article" date="2015" name="Nature">
        <title>Complex archaea that bridge the gap between prokaryotes and eukaryotes.</title>
        <authorList>
            <person name="Spang A."/>
            <person name="Saw J.H."/>
            <person name="Jorgensen S.L."/>
            <person name="Zaremba-Niedzwiedzka K."/>
            <person name="Martijn J."/>
            <person name="Lind A.E."/>
            <person name="van Eijk R."/>
            <person name="Schleper C."/>
            <person name="Guy L."/>
            <person name="Ettema T.J."/>
        </authorList>
    </citation>
    <scope>NUCLEOTIDE SEQUENCE</scope>
</reference>
<accession>A0A0F9E3Z7</accession>
<comment type="caution">
    <text evidence="1">The sequence shown here is derived from an EMBL/GenBank/DDBJ whole genome shotgun (WGS) entry which is preliminary data.</text>
</comment>
<dbReference type="AlphaFoldDB" id="A0A0F9E3Z7"/>
<dbReference type="EMBL" id="LAZR01026444">
    <property type="protein sequence ID" value="KKL68724.1"/>
    <property type="molecule type" value="Genomic_DNA"/>
</dbReference>
<evidence type="ECO:0000313" key="1">
    <source>
        <dbReference type="EMBL" id="KKL68724.1"/>
    </source>
</evidence>
<gene>
    <name evidence="1" type="ORF">LCGC14_2122120</name>
</gene>
<name>A0A0F9E3Z7_9ZZZZ</name>
<protein>
    <submittedName>
        <fullName evidence="1">Uncharacterized protein</fullName>
    </submittedName>
</protein>
<proteinExistence type="predicted"/>
<organism evidence="1">
    <name type="scientific">marine sediment metagenome</name>
    <dbReference type="NCBI Taxonomy" id="412755"/>
    <lineage>
        <taxon>unclassified sequences</taxon>
        <taxon>metagenomes</taxon>
        <taxon>ecological metagenomes</taxon>
    </lineage>
</organism>